<evidence type="ECO:0000259" key="3">
    <source>
        <dbReference type="PROSITE" id="PS50041"/>
    </source>
</evidence>
<dbReference type="InterPro" id="IPR000210">
    <property type="entry name" value="BTB/POZ_dom"/>
</dbReference>
<dbReference type="Pfam" id="PF07707">
    <property type="entry name" value="BACK"/>
    <property type="match status" value="1"/>
</dbReference>
<dbReference type="PANTHER" id="PTHR24410:SF34">
    <property type="entry name" value="LD40565P"/>
    <property type="match status" value="1"/>
</dbReference>
<dbReference type="SMART" id="SM00034">
    <property type="entry name" value="CLECT"/>
    <property type="match status" value="2"/>
</dbReference>
<evidence type="ECO:0000313" key="8">
    <source>
        <dbReference type="Proteomes" id="UP000677054"/>
    </source>
</evidence>
<dbReference type="GO" id="GO:0005634">
    <property type="term" value="C:nucleus"/>
    <property type="evidence" value="ECO:0007669"/>
    <property type="project" value="UniProtKB-UniRule"/>
</dbReference>
<keyword evidence="8" id="KW-1185">Reference proteome</keyword>
<dbReference type="PANTHER" id="PTHR24410">
    <property type="entry name" value="HL07962P-RELATED"/>
    <property type="match status" value="1"/>
</dbReference>
<dbReference type="CDD" id="cd01389">
    <property type="entry name" value="HMG-box_ROX1-like"/>
    <property type="match status" value="1"/>
</dbReference>
<dbReference type="SUPFAM" id="SSF54695">
    <property type="entry name" value="POZ domain"/>
    <property type="match status" value="2"/>
</dbReference>
<reference evidence="7" key="1">
    <citation type="submission" date="2020-11" db="EMBL/GenBank/DDBJ databases">
        <authorList>
            <person name="Tran Van P."/>
        </authorList>
    </citation>
    <scope>NUCLEOTIDE SEQUENCE</scope>
</reference>
<dbReference type="CDD" id="cd18315">
    <property type="entry name" value="BTB_POZ_BAB-like"/>
    <property type="match status" value="1"/>
</dbReference>
<dbReference type="InterPro" id="IPR036910">
    <property type="entry name" value="HMG_box_dom_sf"/>
</dbReference>
<dbReference type="EMBL" id="LR899691">
    <property type="protein sequence ID" value="CAD7241762.1"/>
    <property type="molecule type" value="Genomic_DNA"/>
</dbReference>
<dbReference type="InterPro" id="IPR001304">
    <property type="entry name" value="C-type_lectin-like"/>
</dbReference>
<dbReference type="InterPro" id="IPR009071">
    <property type="entry name" value="HMG_box_dom"/>
</dbReference>
<dbReference type="Pfam" id="PF00651">
    <property type="entry name" value="BTB"/>
    <property type="match status" value="2"/>
</dbReference>
<evidence type="ECO:0000259" key="5">
    <source>
        <dbReference type="PROSITE" id="PS50118"/>
    </source>
</evidence>
<dbReference type="PROSITE" id="PS51886">
    <property type="entry name" value="TLDC"/>
    <property type="match status" value="1"/>
</dbReference>
<dbReference type="PROSITE" id="PS50097">
    <property type="entry name" value="BTB"/>
    <property type="match status" value="2"/>
</dbReference>
<name>A0A7R8X127_9CRUS</name>
<dbReference type="PROSITE" id="PS50041">
    <property type="entry name" value="C_TYPE_LECTIN_2"/>
    <property type="match status" value="2"/>
</dbReference>
<dbReference type="Gene3D" id="1.25.40.420">
    <property type="match status" value="1"/>
</dbReference>
<accession>A0A7R8X127</accession>
<dbReference type="SMART" id="SM00584">
    <property type="entry name" value="TLDc"/>
    <property type="match status" value="1"/>
</dbReference>
<protein>
    <submittedName>
        <fullName evidence="7">Uncharacterized protein</fullName>
    </submittedName>
</protein>
<dbReference type="InterPro" id="IPR016187">
    <property type="entry name" value="CTDL_fold"/>
</dbReference>
<dbReference type="SMART" id="SM00225">
    <property type="entry name" value="BTB"/>
    <property type="match status" value="2"/>
</dbReference>
<dbReference type="InterPro" id="IPR016186">
    <property type="entry name" value="C-type_lectin-like/link_sf"/>
</dbReference>
<dbReference type="Pfam" id="PF07534">
    <property type="entry name" value="TLD"/>
    <property type="match status" value="1"/>
</dbReference>
<feature type="domain" description="C-type lectin" evidence="3">
    <location>
        <begin position="643"/>
        <end position="757"/>
    </location>
</feature>
<keyword evidence="1" id="KW-0238">DNA-binding</keyword>
<feature type="region of interest" description="Disordered" evidence="2">
    <location>
        <begin position="69"/>
        <end position="101"/>
    </location>
</feature>
<evidence type="ECO:0000256" key="1">
    <source>
        <dbReference type="PROSITE-ProRule" id="PRU00267"/>
    </source>
</evidence>
<proteinExistence type="predicted"/>
<dbReference type="Pfam" id="PF00505">
    <property type="entry name" value="HMG_box"/>
    <property type="match status" value="1"/>
</dbReference>
<feature type="domain" description="BTB" evidence="4">
    <location>
        <begin position="127"/>
        <end position="206"/>
    </location>
</feature>
<sequence>MHRILKSPWRDSFGECLGLRLRCTDRPFLPFTARPHGAAAPSPFALTSPFPRILLPSFLPSLLEDHVNGMPNASGTSGTRGSGGGNGPGLNGPIGSAGPVDASHQPMVGVARLLDDLRRLADDRETADLLFLLGREETHLHGHRLIFTTRCKSFQNLKRGEVCKIPGCSVGVPQGNVTPIRLPQFHPDNFRQVLLYIYTGKILMSDSTVFEVLSIAQDLGLEELRQMAEDHVASTLNPNNACTFMAAAVAIEDRTSGSKGSKSFVERCIAYIGENAAECVHTNAFLSLSKDALIRLISSDNLALEEEEVWRAVLSWSKHQAKVTQPTAHWTEEERSHVCHHLAGVINHVRLLLIDSQVFAEEVEPTGAVPMELSLERYRAAALPQKFNEAPQQDRRLQPRSAAKFFPGSQILAGEEKGFQRLLNQWYGEPRTTWRLLFRASSHGYSAHAFHRCCDGVAPTYVLVLGPRGEICGGFSDVPWGQTSSKGRFLASDRAFLFTLENGPEIPPTKFDVVKRTFAIAHHPDFGPIFGAGADLSISDCCNMNCESYSNLPHSYDGENASCTLLMGNYNFNVLEYEIFTPVALKNTRSWESFAIALGKSSPSDLSMRNRFYSLSKKMGFSSSNIGVTLDTGQSCPVGWEQFANNCYFFEADNSRKYLFDDARLRCLEVESELASVHNQQESDFIARNVKAAYNFLGGVVTGDLTLDPLDFQWVDGTPSDFHDFSNQFLDFGSNLVIMIDRWENEDCTERMASLCELPILDEMDCSLAWELVGGRHCYYVDDELLTFTASRLACSNFEAESDLAVFETEEEYFEFLKFVLERSSSERSRFWIGLQRFNETWLWSDGSTPQLDHWNDGYPQPDRGECGAVVASSWATTKIWSYGNQSQQYCLRWNSFSATFLSTFEELQQLESLCDATLFCEGHIVRVHRLVLSACSPHFRKIFEHTSSINSGDSVVILDGTRYEELKLLVQFMYKGEVHLTEEQLQPLLKTAERLQIRGLMDVAQKSSIQVPRSNYVVHDPFKRKKPVAVASARKAEDRSNSSITGNAAEERLNGVTDKVDSGSEVTDDSPSKKESDLDRDKDEENSEDGDFNHCGVTSYVKEDHGYFKEDGVESEVEMEIEGDGEIEENDATTVHEAVEAGVSQVVSALALPGTSSSTPVRSPYKHCVTDSSTGQKIPRPPNAFMIFANEWRKNLASEYPSESNKEISIRLGTIWKKLSAETKQKYYDLAREAGDKHKEKYPYYVYNPKEARIRKQLRYQAKYEPKFVPIISVQSEPSDCSDMYSS</sequence>
<dbReference type="GO" id="GO:0003677">
    <property type="term" value="F:DNA binding"/>
    <property type="evidence" value="ECO:0007669"/>
    <property type="project" value="UniProtKB-UniRule"/>
</dbReference>
<evidence type="ECO:0000256" key="2">
    <source>
        <dbReference type="SAM" id="MobiDB-lite"/>
    </source>
</evidence>
<organism evidence="7">
    <name type="scientific">Darwinula stevensoni</name>
    <dbReference type="NCBI Taxonomy" id="69355"/>
    <lineage>
        <taxon>Eukaryota</taxon>
        <taxon>Metazoa</taxon>
        <taxon>Ecdysozoa</taxon>
        <taxon>Arthropoda</taxon>
        <taxon>Crustacea</taxon>
        <taxon>Oligostraca</taxon>
        <taxon>Ostracoda</taxon>
        <taxon>Podocopa</taxon>
        <taxon>Podocopida</taxon>
        <taxon>Darwinulocopina</taxon>
        <taxon>Darwinuloidea</taxon>
        <taxon>Darwinulidae</taxon>
        <taxon>Darwinula</taxon>
    </lineage>
</organism>
<dbReference type="Pfam" id="PF00059">
    <property type="entry name" value="Lectin_C"/>
    <property type="match status" value="2"/>
</dbReference>
<feature type="DNA-binding region" description="HMG box" evidence="1">
    <location>
        <begin position="1179"/>
        <end position="1247"/>
    </location>
</feature>
<feature type="domain" description="C-type lectin" evidence="3">
    <location>
        <begin position="774"/>
        <end position="875"/>
    </location>
</feature>
<dbReference type="Proteomes" id="UP000677054">
    <property type="component" value="Unassembled WGS sequence"/>
</dbReference>
<feature type="compositionally biased region" description="Gly residues" evidence="2">
    <location>
        <begin position="78"/>
        <end position="92"/>
    </location>
</feature>
<dbReference type="OrthoDB" id="25620at2759"/>
<dbReference type="SMART" id="SM00398">
    <property type="entry name" value="HMG"/>
    <property type="match status" value="1"/>
</dbReference>
<gene>
    <name evidence="7" type="ORF">DSTB1V02_LOCUS1742</name>
</gene>
<keyword evidence="1" id="KW-0539">Nucleus</keyword>
<feature type="compositionally biased region" description="Basic and acidic residues" evidence="2">
    <location>
        <begin position="1050"/>
        <end position="1063"/>
    </location>
</feature>
<dbReference type="CDD" id="cd00037">
    <property type="entry name" value="CLECT"/>
    <property type="match status" value="2"/>
</dbReference>
<dbReference type="SMART" id="SM00875">
    <property type="entry name" value="BACK"/>
    <property type="match status" value="1"/>
</dbReference>
<dbReference type="InterPro" id="IPR011333">
    <property type="entry name" value="SKP1/BTB/POZ_sf"/>
</dbReference>
<feature type="compositionally biased region" description="Basic and acidic residues" evidence="2">
    <location>
        <begin position="1071"/>
        <end position="1084"/>
    </location>
</feature>
<feature type="region of interest" description="Disordered" evidence="2">
    <location>
        <begin position="1155"/>
        <end position="1177"/>
    </location>
</feature>
<dbReference type="InterPro" id="IPR011705">
    <property type="entry name" value="BACK"/>
</dbReference>
<feature type="domain" description="HMG box" evidence="5">
    <location>
        <begin position="1179"/>
        <end position="1247"/>
    </location>
</feature>
<evidence type="ECO:0000259" key="6">
    <source>
        <dbReference type="PROSITE" id="PS51886"/>
    </source>
</evidence>
<evidence type="ECO:0000313" key="7">
    <source>
        <dbReference type="EMBL" id="CAD7241762.1"/>
    </source>
</evidence>
<feature type="domain" description="TLDc" evidence="6">
    <location>
        <begin position="410"/>
        <end position="583"/>
    </location>
</feature>
<dbReference type="InterPro" id="IPR006571">
    <property type="entry name" value="TLDc_dom"/>
</dbReference>
<dbReference type="Gene3D" id="1.10.30.10">
    <property type="entry name" value="High mobility group box domain"/>
    <property type="match status" value="1"/>
</dbReference>
<feature type="region of interest" description="Disordered" evidence="2">
    <location>
        <begin position="1029"/>
        <end position="1098"/>
    </location>
</feature>
<dbReference type="SUPFAM" id="SSF56436">
    <property type="entry name" value="C-type lectin-like"/>
    <property type="match status" value="2"/>
</dbReference>
<dbReference type="InterPro" id="IPR051481">
    <property type="entry name" value="BTB-POZ/Galectin-3-binding"/>
</dbReference>
<evidence type="ECO:0000259" key="4">
    <source>
        <dbReference type="PROSITE" id="PS50097"/>
    </source>
</evidence>
<dbReference type="Gene3D" id="3.30.710.10">
    <property type="entry name" value="Potassium Channel Kv1.1, Chain A"/>
    <property type="match status" value="2"/>
</dbReference>
<dbReference type="SUPFAM" id="SSF47095">
    <property type="entry name" value="HMG-box"/>
    <property type="match status" value="1"/>
</dbReference>
<dbReference type="Gene3D" id="3.10.100.10">
    <property type="entry name" value="Mannose-Binding Protein A, subunit A"/>
    <property type="match status" value="2"/>
</dbReference>
<dbReference type="EMBL" id="CAJPEV010000174">
    <property type="protein sequence ID" value="CAG0881812.1"/>
    <property type="molecule type" value="Genomic_DNA"/>
</dbReference>
<feature type="domain" description="BTB" evidence="4">
    <location>
        <begin position="915"/>
        <end position="983"/>
    </location>
</feature>
<dbReference type="PROSITE" id="PS50118">
    <property type="entry name" value="HMG_BOX_2"/>
    <property type="match status" value="1"/>
</dbReference>